<evidence type="ECO:0000259" key="3">
    <source>
        <dbReference type="Pfam" id="PF17479"/>
    </source>
</evidence>
<dbReference type="Pfam" id="PF17479">
    <property type="entry name" value="DUF3048_C"/>
    <property type="match status" value="1"/>
</dbReference>
<dbReference type="RefSeq" id="WP_285746130.1">
    <property type="nucleotide sequence ID" value="NZ_CP127162.1"/>
</dbReference>
<dbReference type="Proteomes" id="UP001236415">
    <property type="component" value="Chromosome"/>
</dbReference>
<reference evidence="4 5" key="1">
    <citation type="submission" date="2023-06" db="EMBL/GenBank/DDBJ databases">
        <title>Paenibacillus polygonum sp. nov., an endophytic bacterium, isolated from Polygonum lapathifolium L. in Nanji Wetland National Nature Reserve, South of Poyang Lake, Jiangxi Province, China.</title>
        <authorList>
            <person name="Yu Z."/>
        </authorList>
    </citation>
    <scope>NUCLEOTIDE SEQUENCE [LARGE SCALE GENOMIC DNA]</scope>
    <source>
        <strain evidence="4 5">C31</strain>
    </source>
</reference>
<feature type="chain" id="PRO_5045387509" evidence="1">
    <location>
        <begin position="25"/>
        <end position="363"/>
    </location>
</feature>
<accession>A0ABY8X3P0</accession>
<proteinExistence type="predicted"/>
<dbReference type="InterPro" id="IPR021416">
    <property type="entry name" value="DUF3048_N"/>
</dbReference>
<protein>
    <submittedName>
        <fullName evidence="4">DUF3048 domain-containing protein</fullName>
    </submittedName>
</protein>
<dbReference type="InterPro" id="IPR035328">
    <property type="entry name" value="DUF3048_C"/>
</dbReference>
<evidence type="ECO:0000313" key="4">
    <source>
        <dbReference type="EMBL" id="WIV19774.1"/>
    </source>
</evidence>
<dbReference type="PROSITE" id="PS51257">
    <property type="entry name" value="PROKAR_LIPOPROTEIN"/>
    <property type="match status" value="1"/>
</dbReference>
<evidence type="ECO:0000259" key="2">
    <source>
        <dbReference type="Pfam" id="PF11258"/>
    </source>
</evidence>
<dbReference type="Pfam" id="PF11258">
    <property type="entry name" value="DUF3048"/>
    <property type="match status" value="1"/>
</dbReference>
<evidence type="ECO:0000256" key="1">
    <source>
        <dbReference type="SAM" id="SignalP"/>
    </source>
</evidence>
<dbReference type="SUPFAM" id="SSF159774">
    <property type="entry name" value="YerB-like"/>
    <property type="match status" value="1"/>
</dbReference>
<gene>
    <name evidence="4" type="ORF">QPK24_03260</name>
</gene>
<evidence type="ECO:0000313" key="5">
    <source>
        <dbReference type="Proteomes" id="UP001236415"/>
    </source>
</evidence>
<dbReference type="InterPro" id="IPR023158">
    <property type="entry name" value="YerB-like_sf"/>
</dbReference>
<organism evidence="4 5">
    <name type="scientific">Paenibacillus polygoni</name>
    <dbReference type="NCBI Taxonomy" id="3050112"/>
    <lineage>
        <taxon>Bacteria</taxon>
        <taxon>Bacillati</taxon>
        <taxon>Bacillota</taxon>
        <taxon>Bacilli</taxon>
        <taxon>Bacillales</taxon>
        <taxon>Paenibacillaceae</taxon>
        <taxon>Paenibacillus</taxon>
    </lineage>
</organism>
<dbReference type="Gene3D" id="3.50.90.10">
    <property type="entry name" value="YerB-like"/>
    <property type="match status" value="1"/>
</dbReference>
<name>A0ABY8X3P0_9BACL</name>
<dbReference type="EMBL" id="CP127162">
    <property type="protein sequence ID" value="WIV19774.1"/>
    <property type="molecule type" value="Genomic_DNA"/>
</dbReference>
<keyword evidence="1" id="KW-0732">Signal</keyword>
<feature type="domain" description="DUF3048" evidence="2">
    <location>
        <begin position="68"/>
        <end position="210"/>
    </location>
</feature>
<feature type="signal peptide" evidence="1">
    <location>
        <begin position="1"/>
        <end position="24"/>
    </location>
</feature>
<keyword evidence="5" id="KW-1185">Reference proteome</keyword>
<sequence>MHIKWRLAALWTFLLVVILTTACGAETPELAEPSDLELAAPTESIDSTDPTDPPQENQEQVYAYTAPLTGMKIEEPAEKRPVAVMINNAPAARPQSGLSHADQIYEVLAEGGITRLIAIFQSDGTTETVGPIRSIRPYLIEIGESYGSILAHAGGSQAAYSILQNQDKPYLDEISNAGPYYFRSSDRKAPHNLYSSLDQLREAAAKRGYSEENKSPVYNYLEEGAQVEGEEALHFDITYLTNSYKVSYDYDESTNTYLRSVEGKEDIDADNGERLAASNIIVLSTAHKVLDDVGRLSVDLTSGGDAMLFQQGKVIHAKWSKKTGDLIRITREGKELPLVPGKTFISIVTNVPPLNEHVLIRTP</sequence>
<feature type="domain" description="DUF3048" evidence="3">
    <location>
        <begin position="236"/>
        <end position="345"/>
    </location>
</feature>